<dbReference type="Proteomes" id="UP000789759">
    <property type="component" value="Unassembled WGS sequence"/>
</dbReference>
<evidence type="ECO:0000259" key="1">
    <source>
        <dbReference type="Pfam" id="PF10551"/>
    </source>
</evidence>
<sequence>WDEDNTLTHLLWMKPEQVENWIRYSDCVFNDVTHKTNRYGMALLLFVRFDNNRQNILLAQALLADKSLESHIWMFQQIVKATNTQPLVILTDADPAVNTAIHQVFTNTYPIYCAYHITQNLHKNLRKLLCETYQKFLDDFYLCRNCLNKEGFQQRFEQLVNNHTKAQHYLEFLYKSKNYWAHCFTNFKFTGGMIATSRVESMNTCLKHLIYNSNTSLYELATEIHKLLNIQDKENEYKFWKLAIPMVKHQEKVNFLFSKVDQFAREDMESLDDDDLQFSSWEY</sequence>
<evidence type="ECO:0000313" key="3">
    <source>
        <dbReference type="Proteomes" id="UP000789759"/>
    </source>
</evidence>
<feature type="non-terminal residue" evidence="2">
    <location>
        <position position="1"/>
    </location>
</feature>
<proteinExistence type="predicted"/>
<accession>A0A9N9PCW4</accession>
<reference evidence="2" key="1">
    <citation type="submission" date="2021-06" db="EMBL/GenBank/DDBJ databases">
        <authorList>
            <person name="Kallberg Y."/>
            <person name="Tangrot J."/>
            <person name="Rosling A."/>
        </authorList>
    </citation>
    <scope>NUCLEOTIDE SEQUENCE</scope>
    <source>
        <strain evidence="2">FL966</strain>
    </source>
</reference>
<dbReference type="InterPro" id="IPR018289">
    <property type="entry name" value="MULE_transposase_dom"/>
</dbReference>
<feature type="non-terminal residue" evidence="2">
    <location>
        <position position="283"/>
    </location>
</feature>
<keyword evidence="3" id="KW-1185">Reference proteome</keyword>
<dbReference type="PANTHER" id="PTHR47718:SF6">
    <property type="entry name" value="PROTEIN FAR1-RELATED SEQUENCE"/>
    <property type="match status" value="1"/>
</dbReference>
<name>A0A9N9PCW4_9GLOM</name>
<protein>
    <submittedName>
        <fullName evidence="2">10017_t:CDS:1</fullName>
    </submittedName>
</protein>
<organism evidence="2 3">
    <name type="scientific">Cetraspora pellucida</name>
    <dbReference type="NCBI Taxonomy" id="1433469"/>
    <lineage>
        <taxon>Eukaryota</taxon>
        <taxon>Fungi</taxon>
        <taxon>Fungi incertae sedis</taxon>
        <taxon>Mucoromycota</taxon>
        <taxon>Glomeromycotina</taxon>
        <taxon>Glomeromycetes</taxon>
        <taxon>Diversisporales</taxon>
        <taxon>Gigasporaceae</taxon>
        <taxon>Cetraspora</taxon>
    </lineage>
</organism>
<evidence type="ECO:0000313" key="2">
    <source>
        <dbReference type="EMBL" id="CAG8831475.1"/>
    </source>
</evidence>
<dbReference type="Pfam" id="PF10551">
    <property type="entry name" value="MULE"/>
    <property type="match status" value="1"/>
</dbReference>
<dbReference type="AlphaFoldDB" id="A0A9N9PCW4"/>
<gene>
    <name evidence="2" type="ORF">CPELLU_LOCUS20742</name>
</gene>
<dbReference type="EMBL" id="CAJVQA010066262">
    <property type="protein sequence ID" value="CAG8831475.1"/>
    <property type="molecule type" value="Genomic_DNA"/>
</dbReference>
<dbReference type="OrthoDB" id="2418729at2759"/>
<dbReference type="PANTHER" id="PTHR47718">
    <property type="entry name" value="OS01G0519700 PROTEIN"/>
    <property type="match status" value="1"/>
</dbReference>
<comment type="caution">
    <text evidence="2">The sequence shown here is derived from an EMBL/GenBank/DDBJ whole genome shotgun (WGS) entry which is preliminary data.</text>
</comment>
<feature type="domain" description="MULE transposase" evidence="1">
    <location>
        <begin position="30"/>
        <end position="120"/>
    </location>
</feature>